<keyword evidence="4" id="KW-1133">Transmembrane helix</keyword>
<keyword evidence="5" id="KW-0472">Membrane</keyword>
<comment type="caution">
    <text evidence="8">The sequence shown here is derived from an EMBL/GenBank/DDBJ whole genome shotgun (WGS) entry which is preliminary data.</text>
</comment>
<dbReference type="Proteomes" id="UP000319449">
    <property type="component" value="Unassembled WGS sequence"/>
</dbReference>
<sequence length="150" mass="16332">MRKIALIVLVSLIVAGFAMTTCYAASAKDDAKAMVKKTAAFLKTAGKEKTLAEISNPKGQFVKGELYIFAIDMNGITLAHGANPKLVGKNMLDLKDPDGKFFIKEFISTARKGSGWVDYKWTNPVSKKIEEKTSYIESAGDFLLAAGVYK</sequence>
<evidence type="ECO:0000313" key="9">
    <source>
        <dbReference type="Proteomes" id="UP000319449"/>
    </source>
</evidence>
<evidence type="ECO:0000259" key="7">
    <source>
        <dbReference type="SMART" id="SM01049"/>
    </source>
</evidence>
<dbReference type="Pfam" id="PF08269">
    <property type="entry name" value="dCache_2"/>
    <property type="match status" value="1"/>
</dbReference>
<reference evidence="8 9" key="1">
    <citation type="submission" date="2019-07" db="EMBL/GenBank/DDBJ databases">
        <title>Genomic Encyclopedia of Archaeal and Bacterial Type Strains, Phase II (KMG-II): from individual species to whole genera.</title>
        <authorList>
            <person name="Goeker M."/>
        </authorList>
    </citation>
    <scope>NUCLEOTIDE SEQUENCE [LARGE SCALE GENOMIC DNA]</scope>
    <source>
        <strain evidence="8 9">ATCC BAA-1139</strain>
    </source>
</reference>
<comment type="subcellular location">
    <subcellularLocation>
        <location evidence="1">Cell membrane</location>
        <topology evidence="1">Multi-pass membrane protein</topology>
    </subcellularLocation>
</comment>
<evidence type="ECO:0000256" key="6">
    <source>
        <dbReference type="SAM" id="SignalP"/>
    </source>
</evidence>
<dbReference type="AlphaFoldDB" id="A0A562VLX8"/>
<dbReference type="InterPro" id="IPR004010">
    <property type="entry name" value="Double_Cache_2"/>
</dbReference>
<feature type="chain" id="PRO_5021848412" evidence="6">
    <location>
        <begin position="28"/>
        <end position="150"/>
    </location>
</feature>
<keyword evidence="6" id="KW-0732">Signal</keyword>
<feature type="signal peptide" evidence="6">
    <location>
        <begin position="1"/>
        <end position="27"/>
    </location>
</feature>
<accession>A0A562VLX8</accession>
<feature type="domain" description="Single Cache" evidence="7">
    <location>
        <begin position="23"/>
        <end position="104"/>
    </location>
</feature>
<evidence type="ECO:0000256" key="5">
    <source>
        <dbReference type="ARBA" id="ARBA00023136"/>
    </source>
</evidence>
<keyword evidence="3" id="KW-0812">Transmembrane</keyword>
<evidence type="ECO:0000256" key="3">
    <source>
        <dbReference type="ARBA" id="ARBA00022692"/>
    </source>
</evidence>
<keyword evidence="9" id="KW-1185">Reference proteome</keyword>
<evidence type="ECO:0000256" key="4">
    <source>
        <dbReference type="ARBA" id="ARBA00022989"/>
    </source>
</evidence>
<protein>
    <submittedName>
        <fullName evidence="8">Cache domain-containing protein</fullName>
    </submittedName>
</protein>
<dbReference type="SMART" id="SM01049">
    <property type="entry name" value="Cache_2"/>
    <property type="match status" value="1"/>
</dbReference>
<dbReference type="OrthoDB" id="9791237at2"/>
<dbReference type="EMBL" id="VLLN01000015">
    <property type="protein sequence ID" value="TWJ18737.1"/>
    <property type="molecule type" value="Genomic_DNA"/>
</dbReference>
<organism evidence="8 9">
    <name type="scientific">Geobacter argillaceus</name>
    <dbReference type="NCBI Taxonomy" id="345631"/>
    <lineage>
        <taxon>Bacteria</taxon>
        <taxon>Pseudomonadati</taxon>
        <taxon>Thermodesulfobacteriota</taxon>
        <taxon>Desulfuromonadia</taxon>
        <taxon>Geobacterales</taxon>
        <taxon>Geobacteraceae</taxon>
        <taxon>Geobacter</taxon>
    </lineage>
</organism>
<gene>
    <name evidence="8" type="ORF">JN12_02557</name>
</gene>
<evidence type="ECO:0000256" key="1">
    <source>
        <dbReference type="ARBA" id="ARBA00004651"/>
    </source>
</evidence>
<name>A0A562VLX8_9BACT</name>
<keyword evidence="2" id="KW-1003">Cell membrane</keyword>
<proteinExistence type="predicted"/>
<dbReference type="GO" id="GO:0005886">
    <property type="term" value="C:plasma membrane"/>
    <property type="evidence" value="ECO:0007669"/>
    <property type="project" value="UniProtKB-SubCell"/>
</dbReference>
<dbReference type="Gene3D" id="3.30.450.20">
    <property type="entry name" value="PAS domain"/>
    <property type="match status" value="1"/>
</dbReference>
<dbReference type="InterPro" id="IPR033480">
    <property type="entry name" value="sCache_2"/>
</dbReference>
<evidence type="ECO:0000256" key="2">
    <source>
        <dbReference type="ARBA" id="ARBA00022475"/>
    </source>
</evidence>
<evidence type="ECO:0000313" key="8">
    <source>
        <dbReference type="EMBL" id="TWJ18737.1"/>
    </source>
</evidence>